<protein>
    <recommendedName>
        <fullName evidence="7">FAD dependent oxidoreductase domain-containing protein</fullName>
    </recommendedName>
</protein>
<feature type="binding site" evidence="6">
    <location>
        <position position="340"/>
    </location>
    <ligand>
        <name>D-dopa</name>
        <dbReference type="ChEBI" id="CHEBI:149689"/>
    </ligand>
</feature>
<evidence type="ECO:0000256" key="4">
    <source>
        <dbReference type="ARBA" id="ARBA00022827"/>
    </source>
</evidence>
<evidence type="ECO:0000256" key="2">
    <source>
        <dbReference type="ARBA" id="ARBA00006730"/>
    </source>
</evidence>
<dbReference type="GO" id="GO:0071949">
    <property type="term" value="F:FAD binding"/>
    <property type="evidence" value="ECO:0007669"/>
    <property type="project" value="InterPro"/>
</dbReference>
<dbReference type="PANTHER" id="PTHR11530">
    <property type="entry name" value="D-AMINO ACID OXIDASE"/>
    <property type="match status" value="1"/>
</dbReference>
<dbReference type="InterPro" id="IPR006076">
    <property type="entry name" value="FAD-dep_OxRdtase"/>
</dbReference>
<accession>A0A8H3I9K9</accession>
<feature type="binding site" evidence="6">
    <location>
        <position position="313"/>
    </location>
    <ligand>
        <name>D-serine</name>
        <dbReference type="ChEBI" id="CHEBI:35247"/>
    </ligand>
</feature>
<keyword evidence="5" id="KW-0560">Oxidoreductase</keyword>
<feature type="binding site" evidence="6">
    <location>
        <position position="187"/>
    </location>
    <ligand>
        <name>FAD</name>
        <dbReference type="ChEBI" id="CHEBI:57692"/>
    </ligand>
</feature>
<dbReference type="PIRSF" id="PIRSF000189">
    <property type="entry name" value="D-aa_oxidase"/>
    <property type="match status" value="1"/>
</dbReference>
<dbReference type="InterPro" id="IPR023209">
    <property type="entry name" value="DAO"/>
</dbReference>
<comment type="caution">
    <text evidence="8">The sequence shown here is derived from an EMBL/GenBank/DDBJ whole genome shotgun (WGS) entry which is preliminary data.</text>
</comment>
<keyword evidence="9" id="KW-1185">Reference proteome</keyword>
<evidence type="ECO:0000256" key="5">
    <source>
        <dbReference type="ARBA" id="ARBA00023002"/>
    </source>
</evidence>
<dbReference type="Gene3D" id="3.40.50.720">
    <property type="entry name" value="NAD(P)-binding Rossmann-like Domain"/>
    <property type="match status" value="1"/>
</dbReference>
<evidence type="ECO:0000313" key="8">
    <source>
        <dbReference type="EMBL" id="CAF9905394.1"/>
    </source>
</evidence>
<organism evidence="8 9">
    <name type="scientific">Gomphillus americanus</name>
    <dbReference type="NCBI Taxonomy" id="1940652"/>
    <lineage>
        <taxon>Eukaryota</taxon>
        <taxon>Fungi</taxon>
        <taxon>Dikarya</taxon>
        <taxon>Ascomycota</taxon>
        <taxon>Pezizomycotina</taxon>
        <taxon>Lecanoromycetes</taxon>
        <taxon>OSLEUM clade</taxon>
        <taxon>Ostropomycetidae</taxon>
        <taxon>Ostropales</taxon>
        <taxon>Graphidaceae</taxon>
        <taxon>Gomphilloideae</taxon>
        <taxon>Gomphillus</taxon>
    </lineage>
</organism>
<dbReference type="EMBL" id="CAJPDQ010000002">
    <property type="protein sequence ID" value="CAF9905394.1"/>
    <property type="molecule type" value="Genomic_DNA"/>
</dbReference>
<comment type="similarity">
    <text evidence="2">Belongs to the DAMOX/DASOX family.</text>
</comment>
<dbReference type="Gene3D" id="3.30.9.10">
    <property type="entry name" value="D-Amino Acid Oxidase, subunit A, domain 2"/>
    <property type="match status" value="1"/>
</dbReference>
<dbReference type="GO" id="GO:0019478">
    <property type="term" value="P:D-amino acid catabolic process"/>
    <property type="evidence" value="ECO:0007669"/>
    <property type="project" value="TreeGrafter"/>
</dbReference>
<evidence type="ECO:0000256" key="1">
    <source>
        <dbReference type="ARBA" id="ARBA00001974"/>
    </source>
</evidence>
<reference evidence="8" key="1">
    <citation type="submission" date="2021-03" db="EMBL/GenBank/DDBJ databases">
        <authorList>
            <person name="Tagirdzhanova G."/>
        </authorList>
    </citation>
    <scope>NUCLEOTIDE SEQUENCE</scope>
</reference>
<dbReference type="PROSITE" id="PS00677">
    <property type="entry name" value="DAO"/>
    <property type="match status" value="1"/>
</dbReference>
<dbReference type="GO" id="GO:0005737">
    <property type="term" value="C:cytoplasm"/>
    <property type="evidence" value="ECO:0007669"/>
    <property type="project" value="TreeGrafter"/>
</dbReference>
<evidence type="ECO:0000256" key="6">
    <source>
        <dbReference type="PIRSR" id="PIRSR000189-1"/>
    </source>
</evidence>
<feature type="domain" description="FAD dependent oxidoreductase" evidence="7">
    <location>
        <begin position="10"/>
        <end position="353"/>
    </location>
</feature>
<gene>
    <name evidence="8" type="ORF">GOMPHAMPRED_003149</name>
</gene>
<evidence type="ECO:0000313" key="9">
    <source>
        <dbReference type="Proteomes" id="UP000664169"/>
    </source>
</evidence>
<dbReference type="OrthoDB" id="2015447at2759"/>
<dbReference type="GO" id="GO:0003884">
    <property type="term" value="F:D-amino-acid oxidase activity"/>
    <property type="evidence" value="ECO:0007669"/>
    <property type="project" value="InterPro"/>
</dbReference>
<dbReference type="Proteomes" id="UP000664169">
    <property type="component" value="Unassembled WGS sequence"/>
</dbReference>
<dbReference type="InterPro" id="IPR006181">
    <property type="entry name" value="D-amino_acid_oxidase_CS"/>
</dbReference>
<comment type="cofactor">
    <cofactor evidence="1 6">
        <name>FAD</name>
        <dbReference type="ChEBI" id="CHEBI:57692"/>
    </cofactor>
</comment>
<dbReference type="PANTHER" id="PTHR11530:SF11">
    <property type="entry name" value="D-ASPARTATE OXIDASE"/>
    <property type="match status" value="1"/>
</dbReference>
<dbReference type="SUPFAM" id="SSF51971">
    <property type="entry name" value="Nucleotide-binding domain"/>
    <property type="match status" value="1"/>
</dbReference>
<dbReference type="SUPFAM" id="SSF54373">
    <property type="entry name" value="FAD-linked reductases, C-terminal domain"/>
    <property type="match status" value="1"/>
</dbReference>
<dbReference type="AlphaFoldDB" id="A0A8H3I9K9"/>
<keyword evidence="3" id="KW-0285">Flavoprotein</keyword>
<evidence type="ECO:0000259" key="7">
    <source>
        <dbReference type="Pfam" id="PF01266"/>
    </source>
</evidence>
<sequence>MATQPETRHILVIGAGVIGLQSALTLLEEGQGRYKVSIVAEYMPGDDAGIYASAWAGAQWRSHETSFTEAAEWDVQTYRYWEQLVKNEDSVTGVAAVKGQNYWRASPISSSTPPAEHSDPWWSTYVRSYERISPAELPPDTAFGARFDTFTVEVQAYLAYLLRRIEALGGQAARARLPTKQGFAAAVEAASDVLDLPSRTHFWAVINASGIQSRDLVGDTNLYPIRGQTVQVRGVANYCITRLGVEEGQRIAVMPRPTAGITIIGVTVEPDVASTEINHDRVPELLNAAKPYCLELLGSDGEFDVVSIGVGIRPGRRGGARIELEQISDLKVVHAYGVAGAGYQNSIGIARKVLKLLS</sequence>
<dbReference type="Pfam" id="PF01266">
    <property type="entry name" value="DAO"/>
    <property type="match status" value="1"/>
</dbReference>
<proteinExistence type="inferred from homology"/>
<name>A0A8H3I9K9_9LECA</name>
<keyword evidence="4 6" id="KW-0274">FAD</keyword>
<evidence type="ECO:0000256" key="3">
    <source>
        <dbReference type="ARBA" id="ARBA00022630"/>
    </source>
</evidence>